<evidence type="ECO:0000256" key="7">
    <source>
        <dbReference type="ARBA" id="ARBA00022737"/>
    </source>
</evidence>
<evidence type="ECO:0000256" key="16">
    <source>
        <dbReference type="RuleBase" id="RU000405"/>
    </source>
</evidence>
<keyword evidence="10" id="KW-0460">Magnesium</keyword>
<dbReference type="EC" id="4.6.1.1" evidence="4"/>
<dbReference type="GO" id="GO:0004016">
    <property type="term" value="F:adenylate cyclase activity"/>
    <property type="evidence" value="ECO:0007669"/>
    <property type="project" value="UniProtKB-EC"/>
</dbReference>
<keyword evidence="8" id="KW-0547">Nucleotide-binding</keyword>
<evidence type="ECO:0000256" key="14">
    <source>
        <dbReference type="ARBA" id="ARBA00023180"/>
    </source>
</evidence>
<feature type="transmembrane region" description="Helical" evidence="18">
    <location>
        <begin position="1311"/>
        <end position="1332"/>
    </location>
</feature>
<feature type="transmembrane region" description="Helical" evidence="18">
    <location>
        <begin position="382"/>
        <end position="402"/>
    </location>
</feature>
<dbReference type="SMART" id="SM00044">
    <property type="entry name" value="CYCc"/>
    <property type="match status" value="2"/>
</dbReference>
<feature type="transmembrane region" description="Helical" evidence="18">
    <location>
        <begin position="226"/>
        <end position="253"/>
    </location>
</feature>
<keyword evidence="6" id="KW-0479">Metal-binding</keyword>
<dbReference type="CDD" id="cd07302">
    <property type="entry name" value="CHD"/>
    <property type="match status" value="2"/>
</dbReference>
<keyword evidence="9" id="KW-0067">ATP-binding</keyword>
<evidence type="ECO:0000256" key="2">
    <source>
        <dbReference type="ARBA" id="ARBA00001946"/>
    </source>
</evidence>
<evidence type="ECO:0000256" key="5">
    <source>
        <dbReference type="ARBA" id="ARBA00022692"/>
    </source>
</evidence>
<dbReference type="InterPro" id="IPR032628">
    <property type="entry name" value="AC_N"/>
</dbReference>
<dbReference type="Pfam" id="PF00211">
    <property type="entry name" value="Guanylate_cyc"/>
    <property type="match status" value="3"/>
</dbReference>
<evidence type="ECO:0000259" key="19">
    <source>
        <dbReference type="PROSITE" id="PS50125"/>
    </source>
</evidence>
<evidence type="ECO:0000256" key="18">
    <source>
        <dbReference type="SAM" id="Phobius"/>
    </source>
</evidence>
<feature type="transmembrane region" description="Helical" evidence="18">
    <location>
        <begin position="790"/>
        <end position="808"/>
    </location>
</feature>
<dbReference type="GO" id="GO:0046872">
    <property type="term" value="F:metal ion binding"/>
    <property type="evidence" value="ECO:0007669"/>
    <property type="project" value="UniProtKB-KW"/>
</dbReference>
<feature type="transmembrane region" description="Helical" evidence="18">
    <location>
        <begin position="1460"/>
        <end position="1481"/>
    </location>
</feature>
<dbReference type="GO" id="GO:0005886">
    <property type="term" value="C:plasma membrane"/>
    <property type="evidence" value="ECO:0007669"/>
    <property type="project" value="InterPro"/>
</dbReference>
<dbReference type="InterPro" id="IPR012496">
    <property type="entry name" value="TMC_dom"/>
</dbReference>
<comment type="catalytic activity">
    <reaction evidence="1">
        <text>ATP = 3',5'-cyclic AMP + diphosphate</text>
        <dbReference type="Rhea" id="RHEA:15389"/>
        <dbReference type="ChEBI" id="CHEBI:30616"/>
        <dbReference type="ChEBI" id="CHEBI:33019"/>
        <dbReference type="ChEBI" id="CHEBI:58165"/>
        <dbReference type="EC" id="4.6.1.1"/>
    </reaction>
</comment>
<dbReference type="InterPro" id="IPR009398">
    <property type="entry name" value="Adcy_conserved_dom"/>
</dbReference>
<comment type="subcellular location">
    <subcellularLocation>
        <location evidence="3">Membrane</location>
        <topology evidence="3">Multi-pass membrane protein</topology>
    </subcellularLocation>
</comment>
<dbReference type="Pfam" id="PF06327">
    <property type="entry name" value="Adcy_cons_dom"/>
    <property type="match status" value="1"/>
</dbReference>
<evidence type="ECO:0000256" key="4">
    <source>
        <dbReference type="ARBA" id="ARBA00012201"/>
    </source>
</evidence>
<feature type="domain" description="Guanylate cyclase" evidence="19">
    <location>
        <begin position="1578"/>
        <end position="1715"/>
    </location>
</feature>
<feature type="compositionally biased region" description="Basic residues" evidence="17">
    <location>
        <begin position="1832"/>
        <end position="1841"/>
    </location>
</feature>
<comment type="caution">
    <text evidence="20">The sequence shown here is derived from an EMBL/GenBank/DDBJ whole genome shotgun (WGS) entry which is preliminary data.</text>
</comment>
<keyword evidence="5 18" id="KW-0812">Transmembrane</keyword>
<feature type="domain" description="Guanylate cyclase" evidence="19">
    <location>
        <begin position="1034"/>
        <end position="1160"/>
    </location>
</feature>
<feature type="transmembrane region" description="Helical" evidence="18">
    <location>
        <begin position="901"/>
        <end position="921"/>
    </location>
</feature>
<keyword evidence="13 18" id="KW-0472">Membrane</keyword>
<dbReference type="Gene3D" id="3.30.70.1230">
    <property type="entry name" value="Nucleotide cyclase"/>
    <property type="match status" value="3"/>
</dbReference>
<dbReference type="PANTHER" id="PTHR45627">
    <property type="entry name" value="ADENYLATE CYCLASE TYPE 1"/>
    <property type="match status" value="1"/>
</dbReference>
<dbReference type="GO" id="GO:0006171">
    <property type="term" value="P:cAMP biosynthetic process"/>
    <property type="evidence" value="ECO:0007669"/>
    <property type="project" value="UniProtKB-KW"/>
</dbReference>
<feature type="transmembrane region" description="Helical" evidence="18">
    <location>
        <begin position="737"/>
        <end position="758"/>
    </location>
</feature>
<keyword evidence="15 16" id="KW-0456">Lyase</keyword>
<dbReference type="InterPro" id="IPR029787">
    <property type="entry name" value="Nucleotide_cyclase"/>
</dbReference>
<feature type="transmembrane region" description="Helical" evidence="18">
    <location>
        <begin position="1338"/>
        <end position="1364"/>
    </location>
</feature>
<dbReference type="GO" id="GO:0007189">
    <property type="term" value="P:adenylate cyclase-activating G protein-coupled receptor signaling pathway"/>
    <property type="evidence" value="ECO:0007669"/>
    <property type="project" value="TreeGrafter"/>
</dbReference>
<dbReference type="InterPro" id="IPR001054">
    <property type="entry name" value="A/G_cyclase"/>
</dbReference>
<feature type="transmembrane region" description="Helical" evidence="18">
    <location>
        <begin position="519"/>
        <end position="538"/>
    </location>
</feature>
<feature type="transmembrane region" description="Helical" evidence="18">
    <location>
        <begin position="1385"/>
        <end position="1404"/>
    </location>
</feature>
<feature type="transmembrane region" description="Helical" evidence="18">
    <location>
        <begin position="841"/>
        <end position="859"/>
    </location>
</feature>
<evidence type="ECO:0000256" key="3">
    <source>
        <dbReference type="ARBA" id="ARBA00004141"/>
    </source>
</evidence>
<feature type="transmembrane region" description="Helical" evidence="18">
    <location>
        <begin position="484"/>
        <end position="507"/>
    </location>
</feature>
<evidence type="ECO:0000256" key="13">
    <source>
        <dbReference type="ARBA" id="ARBA00023136"/>
    </source>
</evidence>
<keyword evidence="11 18" id="KW-1133">Transmembrane helix</keyword>
<keyword evidence="14" id="KW-0325">Glycoprotein</keyword>
<feature type="transmembrane region" description="Helical" evidence="18">
    <location>
        <begin position="605"/>
        <end position="625"/>
    </location>
</feature>
<sequence>MSEKKDASDITEEKESTHDEEDASNTASTKSASSDIPSLVFERDVSNVLQKLEFRETLTKVINVEDRIIDDIGNILHVTSTALASQIKKIAPSLNITDQAVLDAVKDPSDTSVTSKSTSSTVVPQVKVVQFGPVRKISIIPEDRHDETAGLHDQCTEIEIDGKIKKIPVSMNTKRQRRNTLMILPKKIPWYTKLLNTLYALFSTLYEYQLWHEDLKIIEGRFGTSVVSYFLFIRWLLFMNCIILMLNLIFLVLPQSTVPYPEDGKSFINRTFNHSMYQMDDFLDNDFDEMYQENIYTIKNILLSEINSKAVINKPLVDNSSQIMEIVSYCQKRYRAEKGRMKYTGFLAKIQSILDGRGWLESTLLFIGSYAREGAEFFGLSYNVPLAFLWVFTISFIIYLIMMVRYSSTGIQETFLTRQKAISFANGVFSAWDFCIKTPKAAKLHHDSIFVTLKIVQYHACAHFCEQKKKKLQVAGFRTLLVQYLPPITVTGISSISPIVFKFLISFEKYHGLSEVNHLLVRNVFVSLSSVIVLVYTFHREVTCTPKDICGAGKGPDCKTPKCWETHVGQQLYKLNLSQLFVIVASFALFDVPREYFVRNWKNKLSNLIGRATFFLPTEVLVAVYSQTILWLGAFYSPLLPLVTIIKLIVLFYIKKTKVLECSQPSKVLYKASRFNSTFINILMLSFFSVLVVHFYTLTHIRPSLGCTPFSHYNSMLNALRDAFQFLPFDIVHFFKILLSGWVFVPCSIILCVTIFYYRKYLDFLENMEENLKTELTILGQDKRYILQRIEALVVWIVSDVLNIGVEAALDLNLLVQVAPFLILNIILCFCTCCKCFSRNYLHWGALLTCLLLNLQASIGVDIENARLILKDGTMELLGPWRIIFVVFVTYSMLPLSLRWCLFCGTISSVAHTIIVVSFTPMSERTLDFAKKVLTNALLYTCINLVSMYTKYLTDRAQRNAFLETRRAIETRHKTAKENNKQERLLLSVLPRFVVMEMIRDMASDEDEDFQNNRKILSAQQFHRIYIHCYDHVSILFADIQGFTALASRCSAQELVQVLNDLFARFDRLAHEQHCLRIKLLGDCYYCVSGLPEPRPDHAHCCVEMGLHMIHVINSGLYKWQFDVWSNDVTLANHMESGGIAGKVHISKATLDYLGDTYEVDPGHGETRDAYLRTHGVETFLIRKNQPSVSPSKFCQSFRGLKKTMCRQDSRSDEDVDWNPEIPFENLNYMRDSMDEETASLPPDDEPKPRKASTHRPLTPTVSEEVEDLIEQSIEIESNKKMRKDHLSWFSLTFISPDTETKFHQIRDRVFRSNTSCAFAVWIFVALIQIIMTPKSLVTVSVFPAVTLFLGATFAAVCASTALAPSAGWARVLGSALDNRRPLRNAIFCATVAAIVLGATANMFSCDGSLSFIRESLNQTSIDPLRSTSCTHPQYFVLSWILTMVACVSFLKVHYLLKLGLLLFMLSTYLLLMLVIFSDIFEGTCQRKVCVSLKFRALALLIIFFYMVSYHCRLIEITSRLDFLWKLQAQKELQEMRELRQHNQQLLKNILPDHVASYFLLQDRNYEELYAQSYSCCGVLFASIPNFASFYSEDINNGVECIRLLNEIIFDFDQLLDEERFRPLEKIKTISSTYMAASGLNPSRKGPDEWGHLTALVDFAFAMREALDELNKHSFNNFKLRIGISHGPLVGGVIGAKKPVYDIWGNTVNEASRMDSTGTFDKIQVPKATAQILEAHGYLVQFRGSVAVKGKGEMETYYVLGRRKSVGRQMSVGRHPSVHKSLAAVVYGLVRARKKGLGSSLSVPSPQRRLAPLVPPPSRHKLHRILSETPHPGRRKSRMRERRMTDAGGSSHSYPDMRNVIDLDFKPVT</sequence>
<dbReference type="FunFam" id="3.30.70.1230:FF:000001">
    <property type="entry name" value="Adenylate cyclase"/>
    <property type="match status" value="1"/>
</dbReference>
<comment type="cofactor">
    <cofactor evidence="2">
        <name>Mg(2+)</name>
        <dbReference type="ChEBI" id="CHEBI:18420"/>
    </cofactor>
</comment>
<dbReference type="PROSITE" id="PS00452">
    <property type="entry name" value="GUANYLATE_CYCLASE_1"/>
    <property type="match status" value="1"/>
</dbReference>
<evidence type="ECO:0000313" key="21">
    <source>
        <dbReference type="Proteomes" id="UP000807504"/>
    </source>
</evidence>
<feature type="compositionally biased region" description="Basic and acidic residues" evidence="17">
    <location>
        <begin position="1"/>
        <end position="17"/>
    </location>
</feature>
<keyword evidence="7" id="KW-0677">Repeat</keyword>
<feature type="region of interest" description="Disordered" evidence="17">
    <location>
        <begin position="1235"/>
        <end position="1259"/>
    </location>
</feature>
<reference evidence="20" key="2">
    <citation type="submission" date="2020-06" db="EMBL/GenBank/DDBJ databases">
        <authorList>
            <person name="Sheffer M."/>
        </authorList>
    </citation>
    <scope>NUCLEOTIDE SEQUENCE</scope>
</reference>
<feature type="region of interest" description="Disordered" evidence="17">
    <location>
        <begin position="1"/>
        <end position="33"/>
    </location>
</feature>
<evidence type="ECO:0000256" key="10">
    <source>
        <dbReference type="ARBA" id="ARBA00022842"/>
    </source>
</evidence>
<dbReference type="InterPro" id="IPR018297">
    <property type="entry name" value="A/G_cyclase_CS"/>
</dbReference>
<comment type="similarity">
    <text evidence="16">Belongs to the adenylyl cyclase class-4/guanylyl cyclase family.</text>
</comment>
<evidence type="ECO:0000256" key="17">
    <source>
        <dbReference type="SAM" id="MobiDB-lite"/>
    </source>
</evidence>
<feature type="transmembrane region" description="Helical" evidence="18">
    <location>
        <begin position="1493"/>
        <end position="1512"/>
    </location>
</feature>
<feature type="region of interest" description="Disordered" evidence="17">
    <location>
        <begin position="1797"/>
        <end position="1858"/>
    </location>
</feature>
<evidence type="ECO:0000256" key="6">
    <source>
        <dbReference type="ARBA" id="ARBA00022723"/>
    </source>
</evidence>
<evidence type="ECO:0000256" key="8">
    <source>
        <dbReference type="ARBA" id="ARBA00022741"/>
    </source>
</evidence>
<dbReference type="Pfam" id="PF07810">
    <property type="entry name" value="TMC"/>
    <property type="match status" value="1"/>
</dbReference>
<evidence type="ECO:0000256" key="11">
    <source>
        <dbReference type="ARBA" id="ARBA00022989"/>
    </source>
</evidence>
<dbReference type="GO" id="GO:0005524">
    <property type="term" value="F:ATP binding"/>
    <property type="evidence" value="ECO:0007669"/>
    <property type="project" value="UniProtKB-KW"/>
</dbReference>
<evidence type="ECO:0000256" key="15">
    <source>
        <dbReference type="ARBA" id="ARBA00023239"/>
    </source>
</evidence>
<proteinExistence type="inferred from homology"/>
<evidence type="ECO:0000313" key="20">
    <source>
        <dbReference type="EMBL" id="KAF8767937.1"/>
    </source>
</evidence>
<dbReference type="EMBL" id="JABXBU010002230">
    <property type="protein sequence ID" value="KAF8767937.1"/>
    <property type="molecule type" value="Genomic_DNA"/>
</dbReference>
<reference evidence="20" key="1">
    <citation type="journal article" date="2020" name="bioRxiv">
        <title>Chromosome-level reference genome of the European wasp spider Argiope bruennichi: a resource for studies on range expansion and evolutionary adaptation.</title>
        <authorList>
            <person name="Sheffer M.M."/>
            <person name="Hoppe A."/>
            <person name="Krehenwinkel H."/>
            <person name="Uhl G."/>
            <person name="Kuss A.W."/>
            <person name="Jensen L."/>
            <person name="Jensen C."/>
            <person name="Gillespie R.G."/>
            <person name="Hoff K.J."/>
            <person name="Prost S."/>
        </authorList>
    </citation>
    <scope>NUCLEOTIDE SEQUENCE</scope>
</reference>
<dbReference type="PANTHER" id="PTHR45627:SF1">
    <property type="entry name" value="ADENYLATE CYCLASE TYPE 8"/>
    <property type="match status" value="1"/>
</dbReference>
<feature type="compositionally biased region" description="Low complexity" evidence="17">
    <location>
        <begin position="24"/>
        <end position="33"/>
    </location>
</feature>
<feature type="transmembrane region" description="Helical" evidence="18">
    <location>
        <begin position="814"/>
        <end position="834"/>
    </location>
</feature>
<feature type="transmembrane region" description="Helical" evidence="18">
    <location>
        <begin position="675"/>
        <end position="696"/>
    </location>
</feature>
<evidence type="ECO:0000256" key="9">
    <source>
        <dbReference type="ARBA" id="ARBA00022840"/>
    </source>
</evidence>
<keyword evidence="12" id="KW-0115">cAMP biosynthesis</keyword>
<gene>
    <name evidence="20" type="ORF">HNY73_020809</name>
</gene>
<accession>A0A8T0E984</accession>
<protein>
    <recommendedName>
        <fullName evidence="4">adenylate cyclase</fullName>
        <ecNumber evidence="4">4.6.1.1</ecNumber>
    </recommendedName>
</protein>
<feature type="transmembrane region" description="Helical" evidence="18">
    <location>
        <begin position="631"/>
        <end position="654"/>
    </location>
</feature>
<dbReference type="GO" id="GO:0035556">
    <property type="term" value="P:intracellular signal transduction"/>
    <property type="evidence" value="ECO:0007669"/>
    <property type="project" value="InterPro"/>
</dbReference>
<evidence type="ECO:0000256" key="1">
    <source>
        <dbReference type="ARBA" id="ARBA00001593"/>
    </source>
</evidence>
<evidence type="ECO:0000256" key="12">
    <source>
        <dbReference type="ARBA" id="ARBA00022998"/>
    </source>
</evidence>
<feature type="transmembrane region" description="Helical" evidence="18">
    <location>
        <begin position="879"/>
        <end position="894"/>
    </location>
</feature>
<keyword evidence="21" id="KW-1185">Reference proteome</keyword>
<dbReference type="PROSITE" id="PS50125">
    <property type="entry name" value="GUANYLATE_CYCLASE_2"/>
    <property type="match status" value="2"/>
</dbReference>
<name>A0A8T0E984_ARGBR</name>
<organism evidence="20 21">
    <name type="scientific">Argiope bruennichi</name>
    <name type="common">Wasp spider</name>
    <name type="synonym">Aranea bruennichi</name>
    <dbReference type="NCBI Taxonomy" id="94029"/>
    <lineage>
        <taxon>Eukaryota</taxon>
        <taxon>Metazoa</taxon>
        <taxon>Ecdysozoa</taxon>
        <taxon>Arthropoda</taxon>
        <taxon>Chelicerata</taxon>
        <taxon>Arachnida</taxon>
        <taxon>Araneae</taxon>
        <taxon>Araneomorphae</taxon>
        <taxon>Entelegynae</taxon>
        <taxon>Araneoidea</taxon>
        <taxon>Araneidae</taxon>
        <taxon>Argiope</taxon>
    </lineage>
</organism>
<feature type="transmembrane region" description="Helical" evidence="18">
    <location>
        <begin position="933"/>
        <end position="950"/>
    </location>
</feature>
<dbReference type="SUPFAM" id="SSF55073">
    <property type="entry name" value="Nucleotide cyclase"/>
    <property type="match status" value="2"/>
</dbReference>
<dbReference type="Pfam" id="PF16214">
    <property type="entry name" value="AC_N"/>
    <property type="match status" value="1"/>
</dbReference>
<dbReference type="Proteomes" id="UP000807504">
    <property type="component" value="Unassembled WGS sequence"/>
</dbReference>